<evidence type="ECO:0000313" key="3">
    <source>
        <dbReference type="EMBL" id="THV48022.1"/>
    </source>
</evidence>
<comment type="caution">
    <text evidence="3">The sequence shown here is derived from an EMBL/GenBank/DDBJ whole genome shotgun (WGS) entry which is preliminary data.</text>
</comment>
<dbReference type="AlphaFoldDB" id="A0A4S8QVP3"/>
<dbReference type="OrthoDB" id="5319015at2759"/>
<evidence type="ECO:0000259" key="2">
    <source>
        <dbReference type="Pfam" id="PF23868"/>
    </source>
</evidence>
<feature type="domain" description="Mmc1 C-terminal" evidence="2">
    <location>
        <begin position="587"/>
        <end position="808"/>
    </location>
</feature>
<accession>A0A4S8QVP3</accession>
<dbReference type="EMBL" id="PQXL01000273">
    <property type="protein sequence ID" value="THV48022.1"/>
    <property type="molecule type" value="Genomic_DNA"/>
</dbReference>
<keyword evidence="4" id="KW-1185">Reference proteome</keyword>
<dbReference type="PANTHER" id="PTHR38644">
    <property type="entry name" value="EXPRESSED PROTEIN"/>
    <property type="match status" value="1"/>
</dbReference>
<dbReference type="PANTHER" id="PTHR38644:SF1">
    <property type="entry name" value="EXPRESSED PROTEIN"/>
    <property type="match status" value="1"/>
</dbReference>
<reference evidence="3 4" key="1">
    <citation type="submission" date="2017-12" db="EMBL/GenBank/DDBJ databases">
        <title>Comparative genomics of Botrytis spp.</title>
        <authorList>
            <person name="Valero-Jimenez C.A."/>
            <person name="Tapia P."/>
            <person name="Veloso J."/>
            <person name="Silva-Moreno E."/>
            <person name="Staats M."/>
            <person name="Valdes J.H."/>
            <person name="Van Kan J.A.L."/>
        </authorList>
    </citation>
    <scope>NUCLEOTIDE SEQUENCE [LARGE SCALE GENOMIC DNA]</scope>
    <source>
        <strain evidence="3 4">MUCL435</strain>
    </source>
</reference>
<dbReference type="InterPro" id="IPR056196">
    <property type="entry name" value="Mmc1_C"/>
</dbReference>
<organism evidence="3 4">
    <name type="scientific">Botrytis galanthina</name>
    <dbReference type="NCBI Taxonomy" id="278940"/>
    <lineage>
        <taxon>Eukaryota</taxon>
        <taxon>Fungi</taxon>
        <taxon>Dikarya</taxon>
        <taxon>Ascomycota</taxon>
        <taxon>Pezizomycotina</taxon>
        <taxon>Leotiomycetes</taxon>
        <taxon>Helotiales</taxon>
        <taxon>Sclerotiniaceae</taxon>
        <taxon>Botrytis</taxon>
    </lineage>
</organism>
<feature type="compositionally biased region" description="Polar residues" evidence="1">
    <location>
        <begin position="52"/>
        <end position="63"/>
    </location>
</feature>
<dbReference type="Proteomes" id="UP000308671">
    <property type="component" value="Unassembled WGS sequence"/>
</dbReference>
<dbReference type="Pfam" id="PF23868">
    <property type="entry name" value="Mmc1_C"/>
    <property type="match status" value="1"/>
</dbReference>
<sequence>MDNRTHPLLAQVPLTVSPFVSLPTATTLPYTYKTLPSTLPPSSTAASASSSDGRSQYVVSSSGHAAHPDEIIASCKALQAYIQKVQDDADRELKAWEDAIAARELAEKRRVAPGWLDSDARILEPEKKTVAGGENLMDVDVSNNDASRLAQTPVAVPNQEGDELDRALEHRHIGLEYKAQIPTFKVELPKIFNLVSLASTIMPPRIPRARTGWKKSLRTPNSFEKSHICPICTLSQYSERPRSEPRQRKLLPIPKLPVRQSSSVPIKAINNGGTGNVSKIDRSSLREALLDVQKHATNYVNISRLQLALRGLEQPEGQETIRVAILGLADGGTSLQKAKELLRLILADPLKAEEEWERRIIHGDDMNRPLLIRVGHNEEESSERNGRLVHEMNISSPMFNGHKMEILILEMEPPIINGTELFEETVLVPTMEIPSSAARYTPVTTPVHKSFLLGQGIMGAVSLLSYPLHANRESIGSAVNVPNFESKSLPIPSIDISSGNEALQTFRKSIENAMAYERQWLSSGIPEVIDWMKSGASSTQDTIKEPLLRLILSTIQNADKNLEVEQARQLSLLLSTRIPSAQMKSLRQELSSWSERAHTELRDQLDVAFGGQRWRKLGWWKLFWRVDDVSMITSDMLSRSFLIEAEKEIIFLAGRTEEAGVYRNISLDSDSTQSSDWAYTPVQEALPEGLPPPPKLRDVIPIKADEDTPMNIQPQPWPLHIPVARLFLSTTTIPALQALAQKLVLQTLSTSSLTSALAGLMYVSNMSTTLYEAGAVAAFGIVWSMRRMQTKWETARAYWEGEVREEGRKAVRNVETIVGENLNKAEEGKGLDPIIERDLEKAREAIRSAQDLIR</sequence>
<evidence type="ECO:0000256" key="1">
    <source>
        <dbReference type="SAM" id="MobiDB-lite"/>
    </source>
</evidence>
<feature type="region of interest" description="Disordered" evidence="1">
    <location>
        <begin position="33"/>
        <end position="63"/>
    </location>
</feature>
<dbReference type="Pfam" id="PF23867">
    <property type="entry name" value="Mmc1_N"/>
    <property type="match status" value="1"/>
</dbReference>
<feature type="compositionally biased region" description="Low complexity" evidence="1">
    <location>
        <begin position="33"/>
        <end position="51"/>
    </location>
</feature>
<gene>
    <name evidence="3" type="ORF">BGAL_0273g00140</name>
</gene>
<evidence type="ECO:0000313" key="4">
    <source>
        <dbReference type="Proteomes" id="UP000308671"/>
    </source>
</evidence>
<name>A0A4S8QVP3_9HELO</name>
<proteinExistence type="predicted"/>
<protein>
    <recommendedName>
        <fullName evidence="2">Mmc1 C-terminal domain-containing protein</fullName>
    </recommendedName>
</protein>